<feature type="coiled-coil region" evidence="12">
    <location>
        <begin position="709"/>
        <end position="736"/>
    </location>
</feature>
<evidence type="ECO:0000256" key="13">
    <source>
        <dbReference type="SAM" id="MobiDB-lite"/>
    </source>
</evidence>
<dbReference type="PANTHER" id="PTHR19306:SF6">
    <property type="entry name" value="STRUCTURAL MAINTENANCE OF CHROMOSOMES PROTEIN 6"/>
    <property type="match status" value="1"/>
</dbReference>
<evidence type="ECO:0000256" key="3">
    <source>
        <dbReference type="ARBA" id="ARBA00006793"/>
    </source>
</evidence>
<dbReference type="GO" id="GO:0016887">
    <property type="term" value="F:ATP hydrolysis activity"/>
    <property type="evidence" value="ECO:0007669"/>
    <property type="project" value="InterPro"/>
</dbReference>
<evidence type="ECO:0000256" key="5">
    <source>
        <dbReference type="ARBA" id="ARBA00022741"/>
    </source>
</evidence>
<dbReference type="PANTHER" id="PTHR19306">
    <property type="entry name" value="STRUCTURAL MAINTENANCE OF CHROMOSOMES 5,6 SMC5, SMC6"/>
    <property type="match status" value="1"/>
</dbReference>
<evidence type="ECO:0000256" key="9">
    <source>
        <dbReference type="ARBA" id="ARBA00023172"/>
    </source>
</evidence>
<keyword evidence="8 12" id="KW-0175">Coiled coil</keyword>
<dbReference type="InterPro" id="IPR027417">
    <property type="entry name" value="P-loop_NTPase"/>
</dbReference>
<keyword evidence="10" id="KW-0234">DNA repair</keyword>
<comment type="caution">
    <text evidence="16">The sequence shown here is derived from an EMBL/GenBank/DDBJ whole genome shotgun (WGS) entry which is preliminary data.</text>
</comment>
<feature type="coiled-coil region" evidence="12">
    <location>
        <begin position="786"/>
        <end position="890"/>
    </location>
</feature>
<keyword evidence="4" id="KW-0158">Chromosome</keyword>
<gene>
    <name evidence="16" type="ORF">DPMN_085774</name>
</gene>
<dbReference type="GO" id="GO:0030915">
    <property type="term" value="C:Smc5-Smc6 complex"/>
    <property type="evidence" value="ECO:0007669"/>
    <property type="project" value="TreeGrafter"/>
</dbReference>
<dbReference type="GO" id="GO:0005524">
    <property type="term" value="F:ATP binding"/>
    <property type="evidence" value="ECO:0007669"/>
    <property type="project" value="UniProtKB-KW"/>
</dbReference>
<dbReference type="Proteomes" id="UP000828390">
    <property type="component" value="Unassembled WGS sequence"/>
</dbReference>
<dbReference type="GO" id="GO:0003684">
    <property type="term" value="F:damaged DNA binding"/>
    <property type="evidence" value="ECO:0007669"/>
    <property type="project" value="TreeGrafter"/>
</dbReference>
<evidence type="ECO:0000256" key="6">
    <source>
        <dbReference type="ARBA" id="ARBA00022763"/>
    </source>
</evidence>
<name>A0A9D3YDA9_DREPO</name>
<evidence type="ECO:0000256" key="8">
    <source>
        <dbReference type="ARBA" id="ARBA00023054"/>
    </source>
</evidence>
<feature type="domain" description="PUMA/OVT1 coiled-coil region" evidence="15">
    <location>
        <begin position="360"/>
        <end position="426"/>
    </location>
</feature>
<keyword evidence="5" id="KW-0547">Nucleotide-binding</keyword>
<protein>
    <recommendedName>
        <fullName evidence="18">Structural maintenance of chromosomes protein 6</fullName>
    </recommendedName>
</protein>
<keyword evidence="7" id="KW-0067">ATP-binding</keyword>
<dbReference type="GO" id="GO:0000724">
    <property type="term" value="P:double-strand break repair via homologous recombination"/>
    <property type="evidence" value="ECO:0007669"/>
    <property type="project" value="TreeGrafter"/>
</dbReference>
<evidence type="ECO:0000313" key="17">
    <source>
        <dbReference type="Proteomes" id="UP000828390"/>
    </source>
</evidence>
<dbReference type="Gene3D" id="1.10.287.1490">
    <property type="match status" value="1"/>
</dbReference>
<evidence type="ECO:0000259" key="14">
    <source>
        <dbReference type="Pfam" id="PF13476"/>
    </source>
</evidence>
<proteinExistence type="inferred from homology"/>
<sequence>MSSKRKKVSTGDNEQQKLSKKQRTVEADDGEVPSTSHAESSEEQETEDGGTVIYRRSQTSGPRVEEDMEEESVVDLSQNPGFNVEGDDSAMCGIIEKIELKNFMCHPRLSINFGPAINFIVGHNGSGKSAVITALVVGLGGKASVTNRGTKMKGFILTGKQTAEVEIRLRNQGQDAFMPKAYGRTIIINRKFNSDGTSQYKLKGHNGKVVSTKKDDLMRILDQFNIQVENPLAILNQETSRNFLNSKSTNDKYRFFLKATQLEQIKEDYERADEHKNRTIEIINDKVGMMPKLEAEILALERQFKALTAVDDLKTKAQRLRHELAWAFIIEKEKGMDPLVKEKNHEEARLPSFKQHAEDAKRKLDEVNTRMNEMTSRLSASGGDVKSLQPKLNEAKADLAEQKKTSRNAQLEVKRLEGAVRSSKKEEQEILNRIKEIQSSAKHDYEAERQARQQKVSELEAQLAGLEAEEKTTDHMVDQHRSCVTKYRNDQFKLNQESQTLQTQLAKNQRNLQAMKASQGNRLRRFGPQIPDLIKAIDQAHAQGRFHKKPIGPIGACFTLKDNKWALPVECCLKGLMNAFCCHDYQDEKALEQIIQSVCPGNKITIITSRFKDQVYDTKTKGADTRQYPSVLDMIQSDEPMVYNTLIDQQTVECVLLIEDGRTARQVMDPEKNPPRNARQAFTLNGDQVISQPTFRYYSSNQDKVKYLTTNVEDDIAAIEADIVNLQKKVGQMRQTSTQLEGDIQSNQQLERKGSTQLMKIRDKKRKITMEITELKNIEDPAPVDVATYEEEVKLLRQQIEANEAQLLVKQTVYREQEEVLKEADDKFRKIETEVKSKIGAADQIKEEVGVIVSQLEECKRHKKHYDAKLKEQELKIRDVKDRIVKYQQEIDSFTLFWILR</sequence>
<feature type="domain" description="Rad50/SbcC-type AAA" evidence="14">
    <location>
        <begin position="97"/>
        <end position="303"/>
    </location>
</feature>
<evidence type="ECO:0000259" key="15">
    <source>
        <dbReference type="Pfam" id="PF24627"/>
    </source>
</evidence>
<keyword evidence="11" id="KW-0539">Nucleus</keyword>
<comment type="subcellular location">
    <subcellularLocation>
        <location evidence="2">Chromosome</location>
    </subcellularLocation>
    <subcellularLocation>
        <location evidence="1">Nucleus</location>
    </subcellularLocation>
</comment>
<accession>A0A9D3YDA9</accession>
<dbReference type="AlphaFoldDB" id="A0A9D3YDA9"/>
<evidence type="ECO:0000256" key="10">
    <source>
        <dbReference type="ARBA" id="ARBA00023204"/>
    </source>
</evidence>
<dbReference type="InterPro" id="IPR038729">
    <property type="entry name" value="Rad50/SbcC_AAA"/>
</dbReference>
<organism evidence="16 17">
    <name type="scientific">Dreissena polymorpha</name>
    <name type="common">Zebra mussel</name>
    <name type="synonym">Mytilus polymorpha</name>
    <dbReference type="NCBI Taxonomy" id="45954"/>
    <lineage>
        <taxon>Eukaryota</taxon>
        <taxon>Metazoa</taxon>
        <taxon>Spiralia</taxon>
        <taxon>Lophotrochozoa</taxon>
        <taxon>Mollusca</taxon>
        <taxon>Bivalvia</taxon>
        <taxon>Autobranchia</taxon>
        <taxon>Heteroconchia</taxon>
        <taxon>Euheterodonta</taxon>
        <taxon>Imparidentia</taxon>
        <taxon>Neoheterodontei</taxon>
        <taxon>Myida</taxon>
        <taxon>Dreissenoidea</taxon>
        <taxon>Dreissenidae</taxon>
        <taxon>Dreissena</taxon>
    </lineage>
</organism>
<dbReference type="Gene3D" id="3.40.50.300">
    <property type="entry name" value="P-loop containing nucleotide triphosphate hydrolases"/>
    <property type="match status" value="1"/>
</dbReference>
<keyword evidence="17" id="KW-1185">Reference proteome</keyword>
<reference evidence="16" key="2">
    <citation type="submission" date="2020-11" db="EMBL/GenBank/DDBJ databases">
        <authorList>
            <person name="McCartney M.A."/>
            <person name="Auch B."/>
            <person name="Kono T."/>
            <person name="Mallez S."/>
            <person name="Becker A."/>
            <person name="Gohl D.M."/>
            <person name="Silverstein K.A.T."/>
            <person name="Koren S."/>
            <person name="Bechman K.B."/>
            <person name="Herman A."/>
            <person name="Abrahante J.E."/>
            <person name="Garbe J."/>
        </authorList>
    </citation>
    <scope>NUCLEOTIDE SEQUENCE</scope>
    <source>
        <strain evidence="16">Duluth1</strain>
        <tissue evidence="16">Whole animal</tissue>
    </source>
</reference>
<dbReference type="GO" id="GO:0003697">
    <property type="term" value="F:single-stranded DNA binding"/>
    <property type="evidence" value="ECO:0007669"/>
    <property type="project" value="TreeGrafter"/>
</dbReference>
<evidence type="ECO:0000256" key="12">
    <source>
        <dbReference type="SAM" id="Coils"/>
    </source>
</evidence>
<evidence type="ECO:0000256" key="4">
    <source>
        <dbReference type="ARBA" id="ARBA00022454"/>
    </source>
</evidence>
<dbReference type="InterPro" id="IPR057531">
    <property type="entry name" value="PUMA/OVT1_CC"/>
</dbReference>
<dbReference type="EMBL" id="JAIWYP010000016">
    <property type="protein sequence ID" value="KAH3698255.1"/>
    <property type="molecule type" value="Genomic_DNA"/>
</dbReference>
<evidence type="ECO:0008006" key="18">
    <source>
        <dbReference type="Google" id="ProtNLM"/>
    </source>
</evidence>
<dbReference type="Pfam" id="PF13476">
    <property type="entry name" value="AAA_23"/>
    <property type="match status" value="1"/>
</dbReference>
<feature type="coiled-coil region" evidence="12">
    <location>
        <begin position="357"/>
        <end position="469"/>
    </location>
</feature>
<dbReference type="SUPFAM" id="SSF52540">
    <property type="entry name" value="P-loop containing nucleoside triphosphate hydrolases"/>
    <property type="match status" value="1"/>
</dbReference>
<evidence type="ECO:0000256" key="2">
    <source>
        <dbReference type="ARBA" id="ARBA00004286"/>
    </source>
</evidence>
<dbReference type="Pfam" id="PF24627">
    <property type="entry name" value="PUMA_CC"/>
    <property type="match status" value="1"/>
</dbReference>
<comment type="similarity">
    <text evidence="3">Belongs to the SMC family. SMC6 subfamily.</text>
</comment>
<evidence type="ECO:0000256" key="1">
    <source>
        <dbReference type="ARBA" id="ARBA00004123"/>
    </source>
</evidence>
<evidence type="ECO:0000256" key="7">
    <source>
        <dbReference type="ARBA" id="ARBA00022840"/>
    </source>
</evidence>
<feature type="region of interest" description="Disordered" evidence="13">
    <location>
        <begin position="1"/>
        <end position="81"/>
    </location>
</feature>
<dbReference type="GO" id="GO:0005634">
    <property type="term" value="C:nucleus"/>
    <property type="evidence" value="ECO:0007669"/>
    <property type="project" value="UniProtKB-SubCell"/>
</dbReference>
<dbReference type="GO" id="GO:0035861">
    <property type="term" value="C:site of double-strand break"/>
    <property type="evidence" value="ECO:0007669"/>
    <property type="project" value="TreeGrafter"/>
</dbReference>
<keyword evidence="6" id="KW-0227">DNA damage</keyword>
<evidence type="ECO:0000256" key="11">
    <source>
        <dbReference type="ARBA" id="ARBA00023242"/>
    </source>
</evidence>
<evidence type="ECO:0000313" key="16">
    <source>
        <dbReference type="EMBL" id="KAH3698255.1"/>
    </source>
</evidence>
<reference evidence="16" key="1">
    <citation type="journal article" date="2019" name="bioRxiv">
        <title>The Genome of the Zebra Mussel, Dreissena polymorpha: A Resource for Invasive Species Research.</title>
        <authorList>
            <person name="McCartney M.A."/>
            <person name="Auch B."/>
            <person name="Kono T."/>
            <person name="Mallez S."/>
            <person name="Zhang Y."/>
            <person name="Obille A."/>
            <person name="Becker A."/>
            <person name="Abrahante J.E."/>
            <person name="Garbe J."/>
            <person name="Badalamenti J.P."/>
            <person name="Herman A."/>
            <person name="Mangelson H."/>
            <person name="Liachko I."/>
            <person name="Sullivan S."/>
            <person name="Sone E.D."/>
            <person name="Koren S."/>
            <person name="Silverstein K.A.T."/>
            <person name="Beckman K.B."/>
            <person name="Gohl D.M."/>
        </authorList>
    </citation>
    <scope>NUCLEOTIDE SEQUENCE</scope>
    <source>
        <strain evidence="16">Duluth1</strain>
        <tissue evidence="16">Whole animal</tissue>
    </source>
</reference>
<keyword evidence="9" id="KW-0233">DNA recombination</keyword>